<keyword evidence="7" id="KW-0732">Signal</keyword>
<feature type="chain" id="PRO_5008148877" description="Small ribosomal subunit protein uS17" evidence="7">
    <location>
        <begin position="25"/>
        <end position="137"/>
    </location>
</feature>
<evidence type="ECO:0000256" key="7">
    <source>
        <dbReference type="SAM" id="SignalP"/>
    </source>
</evidence>
<keyword evidence="2" id="KW-0689">Ribosomal protein</keyword>
<dbReference type="Gene3D" id="2.40.50.1000">
    <property type="match status" value="1"/>
</dbReference>
<name>A0A183EU23_9BILA</name>
<feature type="region of interest" description="Disordered" evidence="6">
    <location>
        <begin position="82"/>
        <end position="109"/>
    </location>
</feature>
<dbReference type="GO" id="GO:0006412">
    <property type="term" value="P:translation"/>
    <property type="evidence" value="ECO:0007669"/>
    <property type="project" value="InterPro"/>
</dbReference>
<dbReference type="Pfam" id="PF00366">
    <property type="entry name" value="Ribosomal_S17"/>
    <property type="match status" value="1"/>
</dbReference>
<proteinExistence type="inferred from homology"/>
<dbReference type="GO" id="GO:0005840">
    <property type="term" value="C:ribosome"/>
    <property type="evidence" value="ECO:0007669"/>
    <property type="project" value="UniProtKB-KW"/>
</dbReference>
<dbReference type="InterPro" id="IPR012340">
    <property type="entry name" value="NA-bd_OB-fold"/>
</dbReference>
<sequence length="137" mass="15449">LFCGFDNFCVLIFIFLIFRDVAVGDIVTVGECRPLSKTVRYNVLKIGVVVMASSSATENRKMMRRLASSRLEDIRDNFNEELEEMPKKRSRLDDDKLSDDSGDEDGSSEVTTTVKVWIFGDFKLQSPGFCSVQFSGL</sequence>
<dbReference type="WBParaSite" id="GPUH_0002449401-mRNA-1">
    <property type="protein sequence ID" value="GPUH_0002449401-mRNA-1"/>
    <property type="gene ID" value="GPUH_0002449401"/>
</dbReference>
<organism evidence="8">
    <name type="scientific">Gongylonema pulchrum</name>
    <dbReference type="NCBI Taxonomy" id="637853"/>
    <lineage>
        <taxon>Eukaryota</taxon>
        <taxon>Metazoa</taxon>
        <taxon>Ecdysozoa</taxon>
        <taxon>Nematoda</taxon>
        <taxon>Chromadorea</taxon>
        <taxon>Rhabditida</taxon>
        <taxon>Spirurina</taxon>
        <taxon>Spiruromorpha</taxon>
        <taxon>Spiruroidea</taxon>
        <taxon>Gongylonematidae</taxon>
        <taxon>Gongylonema</taxon>
    </lineage>
</organism>
<feature type="signal peptide" evidence="7">
    <location>
        <begin position="1"/>
        <end position="24"/>
    </location>
</feature>
<evidence type="ECO:0000313" key="8">
    <source>
        <dbReference type="WBParaSite" id="GPUH_0002449401-mRNA-1"/>
    </source>
</evidence>
<protein>
    <recommendedName>
        <fullName evidence="4">Small ribosomal subunit protein uS17</fullName>
    </recommendedName>
    <alternativeName>
        <fullName evidence="5">40S ribosomal protein S11</fullName>
    </alternativeName>
</protein>
<accession>A0A183EU23</accession>
<evidence type="ECO:0000256" key="4">
    <source>
        <dbReference type="ARBA" id="ARBA00035164"/>
    </source>
</evidence>
<dbReference type="AlphaFoldDB" id="A0A183EU23"/>
<evidence type="ECO:0000256" key="5">
    <source>
        <dbReference type="ARBA" id="ARBA00035471"/>
    </source>
</evidence>
<dbReference type="GO" id="GO:0003735">
    <property type="term" value="F:structural constituent of ribosome"/>
    <property type="evidence" value="ECO:0007669"/>
    <property type="project" value="InterPro"/>
</dbReference>
<evidence type="ECO:0000256" key="1">
    <source>
        <dbReference type="ARBA" id="ARBA00010254"/>
    </source>
</evidence>
<keyword evidence="3" id="KW-0687">Ribonucleoprotein</keyword>
<dbReference type="SUPFAM" id="SSF50249">
    <property type="entry name" value="Nucleic acid-binding proteins"/>
    <property type="match status" value="1"/>
</dbReference>
<evidence type="ECO:0000256" key="6">
    <source>
        <dbReference type="SAM" id="MobiDB-lite"/>
    </source>
</evidence>
<evidence type="ECO:0000256" key="2">
    <source>
        <dbReference type="ARBA" id="ARBA00022980"/>
    </source>
</evidence>
<evidence type="ECO:0000256" key="3">
    <source>
        <dbReference type="ARBA" id="ARBA00023274"/>
    </source>
</evidence>
<dbReference type="PROSITE" id="PS00056">
    <property type="entry name" value="RIBOSOMAL_S17"/>
    <property type="match status" value="1"/>
</dbReference>
<comment type="similarity">
    <text evidence="1">Belongs to the universal ribosomal protein uS17 family.</text>
</comment>
<dbReference type="InterPro" id="IPR019979">
    <property type="entry name" value="Ribosomal_uS17_CS"/>
</dbReference>
<dbReference type="InterPro" id="IPR000266">
    <property type="entry name" value="Ribosomal_uS17"/>
</dbReference>
<feature type="compositionally biased region" description="Basic and acidic residues" evidence="6">
    <location>
        <begin position="82"/>
        <end position="99"/>
    </location>
</feature>
<reference evidence="8" key="1">
    <citation type="submission" date="2016-06" db="UniProtKB">
        <authorList>
            <consortium name="WormBaseParasite"/>
        </authorList>
    </citation>
    <scope>IDENTIFICATION</scope>
</reference>
<dbReference type="GO" id="GO:1990904">
    <property type="term" value="C:ribonucleoprotein complex"/>
    <property type="evidence" value="ECO:0007669"/>
    <property type="project" value="UniProtKB-KW"/>
</dbReference>